<sequence>MMSKMRGRLYILPLLMVFIHTREGFSAECQPSFEKRGITIFNCSGSGLDSMPELPEQAQVLDFSSNHFKAFPRIPESRHCNYSCGVANTGSHCRLAVSFSNNNIDSFTENALHELRCLQTLDLSHNDIKADLFHPAFFEEGVYYLQMLNLRGNPLGRLPDNIITYPFMHDLRQLDLSHCQLQEIGRNSVDDFGQMKILDLSYNQLTSIHQDTFKVHGLTTNTMSSNVQNLIMDGMPLLTDLKANQLSSFPNLVSLSISNNKAFSKVHRKALTRDHSKLRHVRLEDNWLTTLESDALPWEQLDSLLLGQNPWLCDERLAWMLKASCIQGPVVCAGPDKLRGKDLRTLNPSDLKREVSIVPLATIILVLLAMPVVSACGVFVWRRRRFCFCTKRELQGRYVTVFTRDADEDHEAMVDLRLKTNADRIITISNGGADDTKHLVRLEKDGNSTAAAANADEEEEEI</sequence>
<keyword evidence="3" id="KW-0472">Membrane</keyword>
<dbReference type="SUPFAM" id="SSF52058">
    <property type="entry name" value="L domain-like"/>
    <property type="match status" value="1"/>
</dbReference>
<dbReference type="SMART" id="SM00369">
    <property type="entry name" value="LRR_TYP"/>
    <property type="match status" value="5"/>
</dbReference>
<feature type="transmembrane region" description="Helical" evidence="3">
    <location>
        <begin position="357"/>
        <end position="381"/>
    </location>
</feature>
<name>A0AAV4C8N4_9GAST</name>
<organism evidence="5 6">
    <name type="scientific">Plakobranchus ocellatus</name>
    <dbReference type="NCBI Taxonomy" id="259542"/>
    <lineage>
        <taxon>Eukaryota</taxon>
        <taxon>Metazoa</taxon>
        <taxon>Spiralia</taxon>
        <taxon>Lophotrochozoa</taxon>
        <taxon>Mollusca</taxon>
        <taxon>Gastropoda</taxon>
        <taxon>Heterobranchia</taxon>
        <taxon>Euthyneura</taxon>
        <taxon>Panpulmonata</taxon>
        <taxon>Sacoglossa</taxon>
        <taxon>Placobranchoidea</taxon>
        <taxon>Plakobranchidae</taxon>
        <taxon>Plakobranchus</taxon>
    </lineage>
</organism>
<dbReference type="Pfam" id="PF13516">
    <property type="entry name" value="LRR_6"/>
    <property type="match status" value="1"/>
</dbReference>
<dbReference type="InterPro" id="IPR032675">
    <property type="entry name" value="LRR_dom_sf"/>
</dbReference>
<keyword evidence="1" id="KW-0433">Leucine-rich repeat</keyword>
<comment type="caution">
    <text evidence="5">The sequence shown here is derived from an EMBL/GenBank/DDBJ whole genome shotgun (WGS) entry which is preliminary data.</text>
</comment>
<reference evidence="5 6" key="1">
    <citation type="journal article" date="2021" name="Elife">
        <title>Chloroplast acquisition without the gene transfer in kleptoplastic sea slugs, Plakobranchus ocellatus.</title>
        <authorList>
            <person name="Maeda T."/>
            <person name="Takahashi S."/>
            <person name="Yoshida T."/>
            <person name="Shimamura S."/>
            <person name="Takaki Y."/>
            <person name="Nagai Y."/>
            <person name="Toyoda A."/>
            <person name="Suzuki Y."/>
            <person name="Arimoto A."/>
            <person name="Ishii H."/>
            <person name="Satoh N."/>
            <person name="Nishiyama T."/>
            <person name="Hasebe M."/>
            <person name="Maruyama T."/>
            <person name="Minagawa J."/>
            <person name="Obokata J."/>
            <person name="Shigenobu S."/>
        </authorList>
    </citation>
    <scope>NUCLEOTIDE SEQUENCE [LARGE SCALE GENOMIC DNA]</scope>
</reference>
<accession>A0AAV4C8N4</accession>
<keyword evidence="3" id="KW-0812">Transmembrane</keyword>
<protein>
    <submittedName>
        <fullName evidence="5">Leucine rich repeat-containing domain protein</fullName>
    </submittedName>
</protein>
<evidence type="ECO:0000256" key="2">
    <source>
        <dbReference type="ARBA" id="ARBA00022737"/>
    </source>
</evidence>
<dbReference type="InterPro" id="IPR003591">
    <property type="entry name" value="Leu-rich_rpt_typical-subtyp"/>
</dbReference>
<keyword evidence="2" id="KW-0677">Repeat</keyword>
<feature type="chain" id="PRO_5043853601" evidence="4">
    <location>
        <begin position="27"/>
        <end position="462"/>
    </location>
</feature>
<dbReference type="Proteomes" id="UP000735302">
    <property type="component" value="Unassembled WGS sequence"/>
</dbReference>
<dbReference type="EMBL" id="BLXT01006012">
    <property type="protein sequence ID" value="GFO28238.1"/>
    <property type="molecule type" value="Genomic_DNA"/>
</dbReference>
<feature type="signal peptide" evidence="4">
    <location>
        <begin position="1"/>
        <end position="26"/>
    </location>
</feature>
<dbReference type="AlphaFoldDB" id="A0AAV4C8N4"/>
<keyword evidence="4" id="KW-0732">Signal</keyword>
<dbReference type="Gene3D" id="3.80.10.10">
    <property type="entry name" value="Ribonuclease Inhibitor"/>
    <property type="match status" value="2"/>
</dbReference>
<evidence type="ECO:0000256" key="1">
    <source>
        <dbReference type="ARBA" id="ARBA00022614"/>
    </source>
</evidence>
<gene>
    <name evidence="5" type="ORF">PoB_005474300</name>
</gene>
<evidence type="ECO:0000313" key="6">
    <source>
        <dbReference type="Proteomes" id="UP000735302"/>
    </source>
</evidence>
<evidence type="ECO:0000313" key="5">
    <source>
        <dbReference type="EMBL" id="GFO28238.1"/>
    </source>
</evidence>
<evidence type="ECO:0000256" key="3">
    <source>
        <dbReference type="SAM" id="Phobius"/>
    </source>
</evidence>
<dbReference type="Pfam" id="PF13855">
    <property type="entry name" value="LRR_8"/>
    <property type="match status" value="1"/>
</dbReference>
<keyword evidence="6" id="KW-1185">Reference proteome</keyword>
<keyword evidence="3" id="KW-1133">Transmembrane helix</keyword>
<dbReference type="PANTHER" id="PTHR24366:SF171">
    <property type="entry name" value="LEUCINE RICH REPEAT NEURONAL 4"/>
    <property type="match status" value="1"/>
</dbReference>
<proteinExistence type="predicted"/>
<dbReference type="PANTHER" id="PTHR24366">
    <property type="entry name" value="IG(IMMUNOGLOBULIN) AND LRR(LEUCINE RICH REPEAT) DOMAINS"/>
    <property type="match status" value="1"/>
</dbReference>
<evidence type="ECO:0000256" key="4">
    <source>
        <dbReference type="SAM" id="SignalP"/>
    </source>
</evidence>
<dbReference type="InterPro" id="IPR001611">
    <property type="entry name" value="Leu-rich_rpt"/>
</dbReference>